<accession>A0A182V6K2</accession>
<dbReference type="SMART" id="SM00020">
    <property type="entry name" value="Tryp_SPc"/>
    <property type="match status" value="1"/>
</dbReference>
<dbReference type="PANTHER" id="PTHR24260:SF147">
    <property type="entry name" value="EG:BACR7A4.3 PROTEIN-RELATED"/>
    <property type="match status" value="1"/>
</dbReference>
<dbReference type="Proteomes" id="UP000075903">
    <property type="component" value="Unassembled WGS sequence"/>
</dbReference>
<dbReference type="InterPro" id="IPR033116">
    <property type="entry name" value="TRYPSIN_SER"/>
</dbReference>
<dbReference type="SUPFAM" id="SSF50494">
    <property type="entry name" value="Trypsin-like serine proteases"/>
    <property type="match status" value="2"/>
</dbReference>
<dbReference type="VEuPathDB" id="VectorBase:AMEM21_005199"/>
<dbReference type="InterPro" id="IPR051333">
    <property type="entry name" value="CLIP_Serine_Protease"/>
</dbReference>
<keyword evidence="7" id="KW-1185">Reference proteome</keyword>
<evidence type="ECO:0000259" key="5">
    <source>
        <dbReference type="PROSITE" id="PS50240"/>
    </source>
</evidence>
<dbReference type="InterPro" id="IPR001254">
    <property type="entry name" value="Trypsin_dom"/>
</dbReference>
<evidence type="ECO:0000256" key="4">
    <source>
        <dbReference type="SAM" id="MobiDB-lite"/>
    </source>
</evidence>
<comment type="similarity">
    <text evidence="2">Belongs to the peptidase S1 family. CLIP subfamily.</text>
</comment>
<dbReference type="PRINTS" id="PR00722">
    <property type="entry name" value="CHYMOTRYPSIN"/>
</dbReference>
<protein>
    <recommendedName>
        <fullName evidence="5">Peptidase S1 domain-containing protein</fullName>
    </recommendedName>
</protein>
<organism evidence="6 7">
    <name type="scientific">Anopheles merus</name>
    <name type="common">Mosquito</name>
    <dbReference type="NCBI Taxonomy" id="30066"/>
    <lineage>
        <taxon>Eukaryota</taxon>
        <taxon>Metazoa</taxon>
        <taxon>Ecdysozoa</taxon>
        <taxon>Arthropoda</taxon>
        <taxon>Hexapoda</taxon>
        <taxon>Insecta</taxon>
        <taxon>Pterygota</taxon>
        <taxon>Neoptera</taxon>
        <taxon>Endopterygota</taxon>
        <taxon>Diptera</taxon>
        <taxon>Nematocera</taxon>
        <taxon>Culicoidea</taxon>
        <taxon>Culicidae</taxon>
        <taxon>Anophelinae</taxon>
        <taxon>Anopheles</taxon>
    </lineage>
</organism>
<dbReference type="CDD" id="cd00190">
    <property type="entry name" value="Tryp_SPc"/>
    <property type="match status" value="1"/>
</dbReference>
<dbReference type="InterPro" id="IPR009003">
    <property type="entry name" value="Peptidase_S1_PA"/>
</dbReference>
<name>A0A182V6K2_ANOME</name>
<evidence type="ECO:0000313" key="7">
    <source>
        <dbReference type="Proteomes" id="UP000075903"/>
    </source>
</evidence>
<dbReference type="VEuPathDB" id="VectorBase:AMEM009706"/>
<keyword evidence="3" id="KW-0645">Protease</keyword>
<feature type="domain" description="Peptidase S1" evidence="5">
    <location>
        <begin position="51"/>
        <end position="300"/>
    </location>
</feature>
<dbReference type="AlphaFoldDB" id="A0A182V6K2"/>
<dbReference type="GO" id="GO:0006508">
    <property type="term" value="P:proteolysis"/>
    <property type="evidence" value="ECO:0007669"/>
    <property type="project" value="UniProtKB-KW"/>
</dbReference>
<dbReference type="PROSITE" id="PS50240">
    <property type="entry name" value="TRYPSIN_DOM"/>
    <property type="match status" value="1"/>
</dbReference>
<dbReference type="PANTHER" id="PTHR24260">
    <property type="match status" value="1"/>
</dbReference>
<dbReference type="InterPro" id="IPR001314">
    <property type="entry name" value="Peptidase_S1A"/>
</dbReference>
<dbReference type="PROSITE" id="PS00135">
    <property type="entry name" value="TRYPSIN_SER"/>
    <property type="match status" value="1"/>
</dbReference>
<dbReference type="EnsemblMetazoa" id="AMEM009706-RA">
    <property type="protein sequence ID" value="AMEM009706-PA"/>
    <property type="gene ID" value="AMEM009706"/>
</dbReference>
<dbReference type="PROSITE" id="PS00134">
    <property type="entry name" value="TRYPSIN_HIS"/>
    <property type="match status" value="1"/>
</dbReference>
<reference evidence="6" key="1">
    <citation type="submission" date="2020-05" db="UniProtKB">
        <authorList>
            <consortium name="EnsemblMetazoa"/>
        </authorList>
    </citation>
    <scope>IDENTIFICATION</scope>
    <source>
        <strain evidence="6">MAF</strain>
    </source>
</reference>
<feature type="region of interest" description="Disordered" evidence="4">
    <location>
        <begin position="1"/>
        <end position="22"/>
    </location>
</feature>
<evidence type="ECO:0000256" key="2">
    <source>
        <dbReference type="ARBA" id="ARBA00024195"/>
    </source>
</evidence>
<evidence type="ECO:0000313" key="6">
    <source>
        <dbReference type="EnsemblMetazoa" id="AMEM009706-PA"/>
    </source>
</evidence>
<proteinExistence type="inferred from homology"/>
<keyword evidence="3" id="KW-0378">Hydrolase</keyword>
<dbReference type="InterPro" id="IPR043504">
    <property type="entry name" value="Peptidase_S1_PA_chymotrypsin"/>
</dbReference>
<keyword evidence="3" id="KW-0720">Serine protease</keyword>
<sequence>MNDKNKQTPAKPARCKTQGDTSASQHDVTACHECEQRFPNNQYEPKVVPAVSGGRRAYAGEFPHMAAIGWTRTQRNAYPTIDNLCGGSLITWKFLLTAAHCSADLDNIPPDTVRLGDTNLASFDDDQLAQQIPIARFIKHPHYRWSRKYYDIAVVELEEYVKPNKAICVACLWREPDAPGDLMDAVGFGATEFAGSLSSTLQKVKLQALDETICAKRFRNMRRELPEGLRDDQLCAHSATMDTCEGDSGGPLQTDRTDLLGKTYPLIVGVVAFGTPCTNGSMGVYTRVSSYLDWIEEEVKESLSPEGEFVVEIDHGGPVMKKFDKKQYIVHGIVSSLTQGCEGKVIFTSLAPHRQWLEEIMCKQQQEMLWM</sequence>
<dbReference type="GO" id="GO:0004252">
    <property type="term" value="F:serine-type endopeptidase activity"/>
    <property type="evidence" value="ECO:0007669"/>
    <property type="project" value="InterPro"/>
</dbReference>
<evidence type="ECO:0000256" key="3">
    <source>
        <dbReference type="RuleBase" id="RU363034"/>
    </source>
</evidence>
<dbReference type="InterPro" id="IPR018114">
    <property type="entry name" value="TRYPSIN_HIS"/>
</dbReference>
<keyword evidence="1" id="KW-1015">Disulfide bond</keyword>
<dbReference type="STRING" id="30066.A0A182V6K2"/>
<dbReference type="Gene3D" id="2.40.10.10">
    <property type="entry name" value="Trypsin-like serine proteases"/>
    <property type="match status" value="1"/>
</dbReference>
<dbReference type="Pfam" id="PF00089">
    <property type="entry name" value="Trypsin"/>
    <property type="match status" value="1"/>
</dbReference>
<evidence type="ECO:0000256" key="1">
    <source>
        <dbReference type="ARBA" id="ARBA00023157"/>
    </source>
</evidence>